<dbReference type="PANTHER" id="PTHR39173:SF1">
    <property type="entry name" value="ACETYLTRANSFERASE"/>
    <property type="match status" value="1"/>
</dbReference>
<dbReference type="EMBL" id="JARMDB010000012">
    <property type="protein sequence ID" value="MED1568053.1"/>
    <property type="molecule type" value="Genomic_DNA"/>
</dbReference>
<keyword evidence="2" id="KW-0808">Transferase</keyword>
<evidence type="ECO:0000313" key="3">
    <source>
        <dbReference type="Proteomes" id="UP001309448"/>
    </source>
</evidence>
<protein>
    <submittedName>
        <fullName evidence="2">GNAT family N-acetyltransferase</fullName>
        <ecNumber evidence="2">2.3.1.-</ecNumber>
    </submittedName>
</protein>
<name>A0ABU6N2I8_9BACI</name>
<reference evidence="2 3" key="1">
    <citation type="submission" date="2023-03" db="EMBL/GenBank/DDBJ databases">
        <title>Bacillus Genome Sequencing.</title>
        <authorList>
            <person name="Dunlap C."/>
        </authorList>
    </citation>
    <scope>NUCLEOTIDE SEQUENCE [LARGE SCALE GENOMIC DNA]</scope>
    <source>
        <strain evidence="2 3">B-615</strain>
    </source>
</reference>
<accession>A0ABU6N2I8</accession>
<dbReference type="GO" id="GO:0016746">
    <property type="term" value="F:acyltransferase activity"/>
    <property type="evidence" value="ECO:0007669"/>
    <property type="project" value="UniProtKB-KW"/>
</dbReference>
<proteinExistence type="predicted"/>
<comment type="caution">
    <text evidence="2">The sequence shown here is derived from an EMBL/GenBank/DDBJ whole genome shotgun (WGS) entry which is preliminary data.</text>
</comment>
<feature type="domain" description="N-acetyltransferase" evidence="1">
    <location>
        <begin position="18"/>
        <end position="121"/>
    </location>
</feature>
<organism evidence="2 3">
    <name type="scientific">Bacillus paramycoides</name>
    <dbReference type="NCBI Taxonomy" id="2026194"/>
    <lineage>
        <taxon>Bacteria</taxon>
        <taxon>Bacillati</taxon>
        <taxon>Bacillota</taxon>
        <taxon>Bacilli</taxon>
        <taxon>Bacillales</taxon>
        <taxon>Bacillaceae</taxon>
        <taxon>Bacillus</taxon>
        <taxon>Bacillus cereus group</taxon>
    </lineage>
</organism>
<dbReference type="SUPFAM" id="SSF55729">
    <property type="entry name" value="Acyl-CoA N-acyltransferases (Nat)"/>
    <property type="match status" value="1"/>
</dbReference>
<sequence>MFSFKTFDNLTDGEIQLILMEHSQADDTKGYVPAYIFGIVTPSNRTNIMGKVVLRVGNNENTFYGGHIGYKVEKKFRGYNFASKACLLIREVALAHDMKKLLITCNPDNIPSRKTCEKIDAQLREIIDLPPNHDLYERGERQCCIYEWKLT</sequence>
<gene>
    <name evidence="2" type="ORF">P4U88_19430</name>
</gene>
<evidence type="ECO:0000313" key="2">
    <source>
        <dbReference type="EMBL" id="MED1568053.1"/>
    </source>
</evidence>
<dbReference type="InterPro" id="IPR000182">
    <property type="entry name" value="GNAT_dom"/>
</dbReference>
<evidence type="ECO:0000259" key="1">
    <source>
        <dbReference type="Pfam" id="PF13302"/>
    </source>
</evidence>
<keyword evidence="3" id="KW-1185">Reference proteome</keyword>
<dbReference type="Gene3D" id="3.40.630.30">
    <property type="match status" value="1"/>
</dbReference>
<dbReference type="Pfam" id="PF13302">
    <property type="entry name" value="Acetyltransf_3"/>
    <property type="match status" value="1"/>
</dbReference>
<dbReference type="EC" id="2.3.1.-" evidence="2"/>
<keyword evidence="2" id="KW-0012">Acyltransferase</keyword>
<dbReference type="RefSeq" id="WP_327903919.1">
    <property type="nucleotide sequence ID" value="NZ_JARLXZ010000035.1"/>
</dbReference>
<dbReference type="Proteomes" id="UP001309448">
    <property type="component" value="Unassembled WGS sequence"/>
</dbReference>
<dbReference type="InterPro" id="IPR016181">
    <property type="entry name" value="Acyl_CoA_acyltransferase"/>
</dbReference>
<dbReference type="PANTHER" id="PTHR39173">
    <property type="entry name" value="ACETYLTRANSFERASE"/>
    <property type="match status" value="1"/>
</dbReference>